<evidence type="ECO:0000256" key="1">
    <source>
        <dbReference type="SAM" id="Phobius"/>
    </source>
</evidence>
<evidence type="ECO:0000313" key="2">
    <source>
        <dbReference type="EMBL" id="EGC39416.1"/>
    </source>
</evidence>
<organism evidence="2 3">
    <name type="scientific">Dictyostelium purpureum</name>
    <name type="common">Slime mold</name>
    <dbReference type="NCBI Taxonomy" id="5786"/>
    <lineage>
        <taxon>Eukaryota</taxon>
        <taxon>Amoebozoa</taxon>
        <taxon>Evosea</taxon>
        <taxon>Eumycetozoa</taxon>
        <taxon>Dictyostelia</taxon>
        <taxon>Dictyosteliales</taxon>
        <taxon>Dictyosteliaceae</taxon>
        <taxon>Dictyostelium</taxon>
    </lineage>
</organism>
<dbReference type="PANTHER" id="PTHR34078:SF3">
    <property type="entry name" value="TRANSMEMBRANE PROTEIN"/>
    <property type="match status" value="1"/>
</dbReference>
<dbReference type="PANTHER" id="PTHR34078">
    <property type="entry name" value="EXPRESSED PROTEIN"/>
    <property type="match status" value="1"/>
</dbReference>
<dbReference type="FunCoup" id="F0Z9I7">
    <property type="interactions" value="937"/>
</dbReference>
<dbReference type="InParanoid" id="F0Z9I7"/>
<dbReference type="EMBL" id="GL870958">
    <property type="protein sequence ID" value="EGC39416.1"/>
    <property type="molecule type" value="Genomic_DNA"/>
</dbReference>
<accession>F0Z9I7</accession>
<dbReference type="AlphaFoldDB" id="F0Z9I7"/>
<feature type="transmembrane region" description="Helical" evidence="1">
    <location>
        <begin position="99"/>
        <end position="118"/>
    </location>
</feature>
<keyword evidence="1" id="KW-0812">Transmembrane</keyword>
<name>F0Z9I7_DICPU</name>
<sequence length="131" mass="15503">MVMEKKNSFYDNEYNVESDNIPFIQISEDFEEVPISVKYGSNIETSNYEILKQVQNKKDFKYSLFFFLLGFLFVLPWGLNIKYLKSRNKTARKLSIVSIVLFIISVLVIVAIILYYSLSPLLEKRFKIFFK</sequence>
<evidence type="ECO:0000313" key="3">
    <source>
        <dbReference type="Proteomes" id="UP000001064"/>
    </source>
</evidence>
<gene>
    <name evidence="2" type="ORF">DICPUDRAFT_75060</name>
</gene>
<keyword evidence="3" id="KW-1185">Reference proteome</keyword>
<keyword evidence="1" id="KW-0472">Membrane</keyword>
<protein>
    <submittedName>
        <fullName evidence="2">Uncharacterized protein</fullName>
    </submittedName>
</protein>
<proteinExistence type="predicted"/>
<reference evidence="3" key="1">
    <citation type="journal article" date="2011" name="Genome Biol.">
        <title>Comparative genomics of the social amoebae Dictyostelium discoideum and Dictyostelium purpureum.</title>
        <authorList>
            <consortium name="US DOE Joint Genome Institute (JGI-PGF)"/>
            <person name="Sucgang R."/>
            <person name="Kuo A."/>
            <person name="Tian X."/>
            <person name="Salerno W."/>
            <person name="Parikh A."/>
            <person name="Feasley C.L."/>
            <person name="Dalin E."/>
            <person name="Tu H."/>
            <person name="Huang E."/>
            <person name="Barry K."/>
            <person name="Lindquist E."/>
            <person name="Shapiro H."/>
            <person name="Bruce D."/>
            <person name="Schmutz J."/>
            <person name="Salamov A."/>
            <person name="Fey P."/>
            <person name="Gaudet P."/>
            <person name="Anjard C."/>
            <person name="Babu M.M."/>
            <person name="Basu S."/>
            <person name="Bushmanova Y."/>
            <person name="van der Wel H."/>
            <person name="Katoh-Kurasawa M."/>
            <person name="Dinh C."/>
            <person name="Coutinho P.M."/>
            <person name="Saito T."/>
            <person name="Elias M."/>
            <person name="Schaap P."/>
            <person name="Kay R.R."/>
            <person name="Henrissat B."/>
            <person name="Eichinger L."/>
            <person name="Rivero F."/>
            <person name="Putnam N.H."/>
            <person name="West C.M."/>
            <person name="Loomis W.F."/>
            <person name="Chisholm R.L."/>
            <person name="Shaulsky G."/>
            <person name="Strassmann J.E."/>
            <person name="Queller D.C."/>
            <person name="Kuspa A."/>
            <person name="Grigoriev I.V."/>
        </authorList>
    </citation>
    <scope>NUCLEOTIDE SEQUENCE [LARGE SCALE GENOMIC DNA]</scope>
    <source>
        <strain evidence="3">QSDP1</strain>
    </source>
</reference>
<dbReference type="KEGG" id="dpp:DICPUDRAFT_75060"/>
<dbReference type="RefSeq" id="XP_003284090.1">
    <property type="nucleotide sequence ID" value="XM_003284042.1"/>
</dbReference>
<keyword evidence="1" id="KW-1133">Transmembrane helix</keyword>
<dbReference type="Proteomes" id="UP000001064">
    <property type="component" value="Unassembled WGS sequence"/>
</dbReference>
<feature type="transmembrane region" description="Helical" evidence="1">
    <location>
        <begin position="62"/>
        <end position="79"/>
    </location>
</feature>
<dbReference type="VEuPathDB" id="AmoebaDB:DICPUDRAFT_75060"/>
<dbReference type="GeneID" id="10509995"/>